<dbReference type="PROSITE" id="PS00135">
    <property type="entry name" value="TRYPSIN_SER"/>
    <property type="match status" value="1"/>
</dbReference>
<dbReference type="eggNOG" id="COG5640">
    <property type="taxonomic scope" value="Bacteria"/>
</dbReference>
<evidence type="ECO:0000256" key="1">
    <source>
        <dbReference type="ARBA" id="ARBA00007664"/>
    </source>
</evidence>
<dbReference type="PRINTS" id="PR00722">
    <property type="entry name" value="CHYMOTRYPSIN"/>
</dbReference>
<feature type="domain" description="Peptidase S1" evidence="5">
    <location>
        <begin position="26"/>
        <end position="243"/>
    </location>
</feature>
<dbReference type="PROSITE" id="PS00134">
    <property type="entry name" value="TRYPSIN_HIS"/>
    <property type="match status" value="1"/>
</dbReference>
<keyword evidence="3" id="KW-0645">Protease</keyword>
<keyword evidence="2" id="KW-1015">Disulfide bond</keyword>
<keyword evidence="3" id="KW-0378">Hydrolase</keyword>
<evidence type="ECO:0000259" key="5">
    <source>
        <dbReference type="PROSITE" id="PS50240"/>
    </source>
</evidence>
<dbReference type="InterPro" id="IPR043504">
    <property type="entry name" value="Peptidase_S1_PA_chymotrypsin"/>
</dbReference>
<dbReference type="InterPro" id="IPR018114">
    <property type="entry name" value="TRYPSIN_HIS"/>
</dbReference>
<organism evidence="6 7">
    <name type="scientific">Actinosynnema mirum (strain ATCC 29888 / DSM 43827 / JCM 3225 / NBRC 14064 / NCIMB 13271 / NRRL B-12336 / IMRU 3971 / 101)</name>
    <dbReference type="NCBI Taxonomy" id="446462"/>
    <lineage>
        <taxon>Bacteria</taxon>
        <taxon>Bacillati</taxon>
        <taxon>Actinomycetota</taxon>
        <taxon>Actinomycetes</taxon>
        <taxon>Pseudonocardiales</taxon>
        <taxon>Pseudonocardiaceae</taxon>
        <taxon>Actinosynnema</taxon>
    </lineage>
</organism>
<evidence type="ECO:0000313" key="6">
    <source>
        <dbReference type="EMBL" id="ACU39677.1"/>
    </source>
</evidence>
<dbReference type="STRING" id="446462.Amir_5868"/>
<dbReference type="PANTHER" id="PTHR24276">
    <property type="entry name" value="POLYSERASE-RELATED"/>
    <property type="match status" value="1"/>
</dbReference>
<proteinExistence type="inferred from homology"/>
<evidence type="ECO:0000256" key="3">
    <source>
        <dbReference type="RuleBase" id="RU363034"/>
    </source>
</evidence>
<keyword evidence="4" id="KW-0732">Signal</keyword>
<feature type="signal peptide" evidence="4">
    <location>
        <begin position="1"/>
        <end position="22"/>
    </location>
</feature>
<name>C6WEQ2_ACTMD</name>
<dbReference type="Pfam" id="PF00089">
    <property type="entry name" value="Trypsin"/>
    <property type="match status" value="1"/>
</dbReference>
<comment type="similarity">
    <text evidence="1">Belongs to the peptidase S1 family.</text>
</comment>
<evidence type="ECO:0000256" key="4">
    <source>
        <dbReference type="SAM" id="SignalP"/>
    </source>
</evidence>
<dbReference type="KEGG" id="ami:Amir_5868"/>
<dbReference type="EMBL" id="CP001630">
    <property type="protein sequence ID" value="ACU39677.1"/>
    <property type="molecule type" value="Genomic_DNA"/>
</dbReference>
<keyword evidence="7" id="KW-1185">Reference proteome</keyword>
<dbReference type="GO" id="GO:0004252">
    <property type="term" value="F:serine-type endopeptidase activity"/>
    <property type="evidence" value="ECO:0007669"/>
    <property type="project" value="InterPro"/>
</dbReference>
<sequence length="243" mass="25010">MRVAMALALLLTGVAVAPPAGADPRIVGGVVVDAPNPYPWVVALADQNGRQFCGGAIVSRYQVVTAAHCVNGLTGRDVLVVAGRLDVTKPGGTVHPVSQVYVHSAYRSATSGADIAYLLTSTPMPYEPIALAKPSETGLYRAGITGTAFGWGRTSESGSTSPVLRKVSVPLQTNEVCAAAYPGYYQSSSMFCAGLPNGGKDACQGDSGGPFIIAGRLAGLVSWGVGCARPEYPGVYTRVGVYT</sequence>
<dbReference type="FunFam" id="2.40.10.10:FF:000002">
    <property type="entry name" value="Transmembrane protease serine"/>
    <property type="match status" value="1"/>
</dbReference>
<evidence type="ECO:0000256" key="2">
    <source>
        <dbReference type="ARBA" id="ARBA00023157"/>
    </source>
</evidence>
<gene>
    <name evidence="6" type="ordered locus">Amir_5868</name>
</gene>
<dbReference type="InterPro" id="IPR009003">
    <property type="entry name" value="Peptidase_S1_PA"/>
</dbReference>
<dbReference type="InterPro" id="IPR001314">
    <property type="entry name" value="Peptidase_S1A"/>
</dbReference>
<dbReference type="InterPro" id="IPR033116">
    <property type="entry name" value="TRYPSIN_SER"/>
</dbReference>
<dbReference type="MEROPS" id="S01.102"/>
<accession>C6WEQ2</accession>
<dbReference type="Proteomes" id="UP000002213">
    <property type="component" value="Chromosome"/>
</dbReference>
<dbReference type="InterPro" id="IPR001254">
    <property type="entry name" value="Trypsin_dom"/>
</dbReference>
<dbReference type="CDD" id="cd00190">
    <property type="entry name" value="Tryp_SPc"/>
    <property type="match status" value="1"/>
</dbReference>
<dbReference type="FunFam" id="2.40.10.10:FF:000068">
    <property type="entry name" value="transmembrane protease serine 2"/>
    <property type="match status" value="1"/>
</dbReference>
<protein>
    <submittedName>
        <fullName evidence="6">Peptidase S1 and S6 chymotrypsin/Hap</fullName>
    </submittedName>
</protein>
<feature type="chain" id="PRO_5002971352" evidence="4">
    <location>
        <begin position="23"/>
        <end position="243"/>
    </location>
</feature>
<dbReference type="PROSITE" id="PS50240">
    <property type="entry name" value="TRYPSIN_DOM"/>
    <property type="match status" value="1"/>
</dbReference>
<dbReference type="Gene3D" id="2.40.10.10">
    <property type="entry name" value="Trypsin-like serine proteases"/>
    <property type="match status" value="1"/>
</dbReference>
<dbReference type="SUPFAM" id="SSF50494">
    <property type="entry name" value="Trypsin-like serine proteases"/>
    <property type="match status" value="1"/>
</dbReference>
<evidence type="ECO:0000313" key="7">
    <source>
        <dbReference type="Proteomes" id="UP000002213"/>
    </source>
</evidence>
<dbReference type="HOGENOM" id="CLU_006842_7_0_11"/>
<dbReference type="PANTHER" id="PTHR24276:SF98">
    <property type="entry name" value="FI18310P1-RELATED"/>
    <property type="match status" value="1"/>
</dbReference>
<keyword evidence="3" id="KW-0720">Serine protease</keyword>
<dbReference type="AlphaFoldDB" id="C6WEQ2"/>
<dbReference type="InterPro" id="IPR050430">
    <property type="entry name" value="Peptidase_S1"/>
</dbReference>
<reference evidence="6 7" key="1">
    <citation type="journal article" date="2009" name="Stand. Genomic Sci.">
        <title>Complete genome sequence of Actinosynnema mirum type strain (101).</title>
        <authorList>
            <person name="Land M."/>
            <person name="Lapidus A."/>
            <person name="Mayilraj S."/>
            <person name="Chen F."/>
            <person name="Copeland A."/>
            <person name="Del Rio T.G."/>
            <person name="Nolan M."/>
            <person name="Lucas S."/>
            <person name="Tice H."/>
            <person name="Cheng J.F."/>
            <person name="Chertkov O."/>
            <person name="Bruce D."/>
            <person name="Goodwin L."/>
            <person name="Pitluck S."/>
            <person name="Rohde M."/>
            <person name="Goker M."/>
            <person name="Pati A."/>
            <person name="Ivanova N."/>
            <person name="Mavromatis K."/>
            <person name="Chen A."/>
            <person name="Palaniappan K."/>
            <person name="Hauser L."/>
            <person name="Chang Y.J."/>
            <person name="Jeffries C.C."/>
            <person name="Brettin T."/>
            <person name="Detter J.C."/>
            <person name="Han C."/>
            <person name="Chain P."/>
            <person name="Tindall B.J."/>
            <person name="Bristow J."/>
            <person name="Eisen J.A."/>
            <person name="Markowitz V."/>
            <person name="Hugenholtz P."/>
            <person name="Kyrpides N.C."/>
            <person name="Klenk H.P."/>
        </authorList>
    </citation>
    <scope>NUCLEOTIDE SEQUENCE [LARGE SCALE GENOMIC DNA]</scope>
    <source>
        <strain evidence="7">ATCC 29888 / DSM 43827 / JCM 3225 / NBRC 14064 / NCIMB 13271 / NRRL B-12336 / IMRU 3971 / 101</strain>
    </source>
</reference>
<dbReference type="SMART" id="SM00020">
    <property type="entry name" value="Tryp_SPc"/>
    <property type="match status" value="1"/>
</dbReference>
<dbReference type="GO" id="GO:0006508">
    <property type="term" value="P:proteolysis"/>
    <property type="evidence" value="ECO:0007669"/>
    <property type="project" value="UniProtKB-KW"/>
</dbReference>